<dbReference type="PhylomeDB" id="A7RJZ2"/>
<feature type="transmembrane region" description="Helical" evidence="12">
    <location>
        <begin position="168"/>
        <end position="188"/>
    </location>
</feature>
<dbReference type="GO" id="GO:0071805">
    <property type="term" value="P:potassium ion transmembrane transport"/>
    <property type="evidence" value="ECO:0000318"/>
    <property type="project" value="GO_Central"/>
</dbReference>
<dbReference type="OMA" id="ESICIVW"/>
<keyword evidence="6" id="KW-0851">Voltage-gated channel</keyword>
<dbReference type="GO" id="GO:0001508">
    <property type="term" value="P:action potential"/>
    <property type="evidence" value="ECO:0000318"/>
    <property type="project" value="GO_Central"/>
</dbReference>
<dbReference type="EMBL" id="DS469515">
    <property type="protein sequence ID" value="EDO48063.1"/>
    <property type="molecule type" value="Genomic_DNA"/>
</dbReference>
<keyword evidence="10 12" id="KW-0472">Membrane</keyword>
<dbReference type="FunFam" id="1.10.287.70:FF:000387">
    <property type="entry name" value="Predicted protein"/>
    <property type="match status" value="1"/>
</dbReference>
<dbReference type="PANTHER" id="PTHR11537:SF252">
    <property type="entry name" value="POTASSIUM VOLTAGE-GATED CHANNEL PROTEIN SHAW"/>
    <property type="match status" value="1"/>
</dbReference>
<evidence type="ECO:0000256" key="12">
    <source>
        <dbReference type="SAM" id="Phobius"/>
    </source>
</evidence>
<name>A7RJZ2_NEMVE</name>
<dbReference type="SUPFAM" id="SSF81324">
    <property type="entry name" value="Voltage-gated potassium channels"/>
    <property type="match status" value="1"/>
</dbReference>
<evidence type="ECO:0000256" key="1">
    <source>
        <dbReference type="ARBA" id="ARBA00004141"/>
    </source>
</evidence>
<dbReference type="FunFam" id="1.20.120.350:FF:000162">
    <property type="match status" value="1"/>
</dbReference>
<proteinExistence type="predicted"/>
<dbReference type="eggNOG" id="KOG1545">
    <property type="taxonomic scope" value="Eukaryota"/>
</dbReference>
<evidence type="ECO:0000313" key="14">
    <source>
        <dbReference type="EMBL" id="EDO48063.1"/>
    </source>
</evidence>
<keyword evidence="3" id="KW-0633">Potassium transport</keyword>
<comment type="subcellular location">
    <subcellularLocation>
        <location evidence="1">Membrane</location>
        <topology evidence="1">Multi-pass membrane protein</topology>
    </subcellularLocation>
</comment>
<keyword evidence="5" id="KW-0631">Potassium channel</keyword>
<evidence type="ECO:0000256" key="8">
    <source>
        <dbReference type="ARBA" id="ARBA00022989"/>
    </source>
</evidence>
<dbReference type="InterPro" id="IPR027359">
    <property type="entry name" value="Volt_channel_dom_sf"/>
</dbReference>
<evidence type="ECO:0000256" key="2">
    <source>
        <dbReference type="ARBA" id="ARBA00022448"/>
    </source>
</evidence>
<keyword evidence="15" id="KW-1185">Reference proteome</keyword>
<dbReference type="PRINTS" id="PR00169">
    <property type="entry name" value="KCHANNEL"/>
</dbReference>
<evidence type="ECO:0000256" key="5">
    <source>
        <dbReference type="ARBA" id="ARBA00022826"/>
    </source>
</evidence>
<dbReference type="GO" id="GO:0005251">
    <property type="term" value="F:delayed rectifier potassium channel activity"/>
    <property type="evidence" value="ECO:0000318"/>
    <property type="project" value="GO_Central"/>
</dbReference>
<dbReference type="InterPro" id="IPR028325">
    <property type="entry name" value="VG_K_chnl"/>
</dbReference>
<evidence type="ECO:0000256" key="6">
    <source>
        <dbReference type="ARBA" id="ARBA00022882"/>
    </source>
</evidence>
<dbReference type="Pfam" id="PF00520">
    <property type="entry name" value="Ion_trans"/>
    <property type="match status" value="1"/>
</dbReference>
<feature type="domain" description="Ion transport" evidence="13">
    <location>
        <begin position="4"/>
        <end position="199"/>
    </location>
</feature>
<feature type="non-terminal residue" evidence="14">
    <location>
        <position position="213"/>
    </location>
</feature>
<keyword evidence="7" id="KW-0630">Potassium</keyword>
<evidence type="ECO:0000256" key="10">
    <source>
        <dbReference type="ARBA" id="ARBA00023136"/>
    </source>
</evidence>
<keyword evidence="11" id="KW-0407">Ion channel</keyword>
<dbReference type="HOGENOM" id="CLU_011722_1_5_1"/>
<dbReference type="PRINTS" id="PR01491">
    <property type="entry name" value="KVCHANNEL"/>
</dbReference>
<evidence type="ECO:0000256" key="3">
    <source>
        <dbReference type="ARBA" id="ARBA00022538"/>
    </source>
</evidence>
<organism evidence="14 15">
    <name type="scientific">Nematostella vectensis</name>
    <name type="common">Starlet sea anemone</name>
    <dbReference type="NCBI Taxonomy" id="45351"/>
    <lineage>
        <taxon>Eukaryota</taxon>
        <taxon>Metazoa</taxon>
        <taxon>Cnidaria</taxon>
        <taxon>Anthozoa</taxon>
        <taxon>Hexacorallia</taxon>
        <taxon>Actiniaria</taxon>
        <taxon>Edwardsiidae</taxon>
        <taxon>Nematostella</taxon>
    </lineage>
</organism>
<accession>A7RJZ2</accession>
<evidence type="ECO:0000256" key="7">
    <source>
        <dbReference type="ARBA" id="ARBA00022958"/>
    </source>
</evidence>
<reference evidence="14 15" key="1">
    <citation type="journal article" date="2007" name="Science">
        <title>Sea anemone genome reveals ancestral eumetazoan gene repertoire and genomic organization.</title>
        <authorList>
            <person name="Putnam N.H."/>
            <person name="Srivastava M."/>
            <person name="Hellsten U."/>
            <person name="Dirks B."/>
            <person name="Chapman J."/>
            <person name="Salamov A."/>
            <person name="Terry A."/>
            <person name="Shapiro H."/>
            <person name="Lindquist E."/>
            <person name="Kapitonov V.V."/>
            <person name="Jurka J."/>
            <person name="Genikhovich G."/>
            <person name="Grigoriev I.V."/>
            <person name="Lucas S.M."/>
            <person name="Steele R.E."/>
            <person name="Finnerty J.R."/>
            <person name="Technau U."/>
            <person name="Martindale M.Q."/>
            <person name="Rokhsar D.S."/>
        </authorList>
    </citation>
    <scope>NUCLEOTIDE SEQUENCE [LARGE SCALE GENOMIC DNA]</scope>
    <source>
        <strain evidence="15">CH2 X CH6</strain>
    </source>
</reference>
<dbReference type="AlphaFoldDB" id="A7RJZ2"/>
<dbReference type="InParanoid" id="A7RJZ2"/>
<keyword evidence="4 12" id="KW-0812">Transmembrane</keyword>
<sequence length="213" mass="24759">MKNATRYMEYIFCTWFTLELFIRILFCPEKLRFFKQVMTWIDIISLLPYYYKFIMEATNQGNVASQLDFLRSVRLIRLFRAFRFFRFTSGLQIIVQSLKASFRELLLLVIILLIPVVLFSSVIYDLEKDVKGNSVNFTSIPQSFWWAIITMTTVGYGDMSPKTLSGQIIGSLCAICGVLIIGLPVSVIGNNFSTYYEHAQARLNLPRKKRRLI</sequence>
<dbReference type="PANTHER" id="PTHR11537">
    <property type="entry name" value="VOLTAGE-GATED POTASSIUM CHANNEL"/>
    <property type="match status" value="1"/>
</dbReference>
<keyword evidence="9" id="KW-0406">Ion transport</keyword>
<evidence type="ECO:0000256" key="4">
    <source>
        <dbReference type="ARBA" id="ARBA00022692"/>
    </source>
</evidence>
<dbReference type="InterPro" id="IPR005821">
    <property type="entry name" value="Ion_trans_dom"/>
</dbReference>
<evidence type="ECO:0000313" key="15">
    <source>
        <dbReference type="Proteomes" id="UP000001593"/>
    </source>
</evidence>
<protein>
    <recommendedName>
        <fullName evidence="13">Ion transport domain-containing protein</fullName>
    </recommendedName>
</protein>
<dbReference type="Proteomes" id="UP000001593">
    <property type="component" value="Unassembled WGS sequence"/>
</dbReference>
<keyword evidence="8 12" id="KW-1133">Transmembrane helix</keyword>
<evidence type="ECO:0000256" key="11">
    <source>
        <dbReference type="ARBA" id="ARBA00023303"/>
    </source>
</evidence>
<feature type="transmembrane region" description="Helical" evidence="12">
    <location>
        <begin position="105"/>
        <end position="124"/>
    </location>
</feature>
<dbReference type="GO" id="GO:0016020">
    <property type="term" value="C:membrane"/>
    <property type="evidence" value="ECO:0000318"/>
    <property type="project" value="GO_Central"/>
</dbReference>
<keyword evidence="2" id="KW-0813">Transport</keyword>
<dbReference type="InterPro" id="IPR003968">
    <property type="entry name" value="K_chnl_volt-dep_Kv"/>
</dbReference>
<dbReference type="STRING" id="45351.A7RJZ2"/>
<evidence type="ECO:0000259" key="13">
    <source>
        <dbReference type="Pfam" id="PF00520"/>
    </source>
</evidence>
<gene>
    <name evidence="14" type="ORF">NEMVEDRAFT_v1g84381</name>
</gene>
<dbReference type="Gene3D" id="1.20.120.350">
    <property type="entry name" value="Voltage-gated potassium channels. Chain C"/>
    <property type="match status" value="1"/>
</dbReference>
<dbReference type="GO" id="GO:0008076">
    <property type="term" value="C:voltage-gated potassium channel complex"/>
    <property type="evidence" value="ECO:0000318"/>
    <property type="project" value="GO_Central"/>
</dbReference>
<evidence type="ECO:0000256" key="9">
    <source>
        <dbReference type="ARBA" id="ARBA00023065"/>
    </source>
</evidence>
<dbReference type="Gene3D" id="1.10.287.70">
    <property type="match status" value="1"/>
</dbReference>